<evidence type="ECO:0000313" key="4">
    <source>
        <dbReference type="Proteomes" id="UP000663292"/>
    </source>
</evidence>
<dbReference type="GO" id="GO:0003677">
    <property type="term" value="F:DNA binding"/>
    <property type="evidence" value="ECO:0007669"/>
    <property type="project" value="InterPro"/>
</dbReference>
<keyword evidence="3" id="KW-0540">Nuclease</keyword>
<dbReference type="EMBL" id="CP064791">
    <property type="protein sequence ID" value="QSG13635.1"/>
    <property type="molecule type" value="Genomic_DNA"/>
</dbReference>
<dbReference type="Pfam" id="PF21003">
    <property type="entry name" value="NucS_N"/>
    <property type="match status" value="1"/>
</dbReference>
<evidence type="ECO:0000259" key="2">
    <source>
        <dbReference type="Pfam" id="PF21003"/>
    </source>
</evidence>
<accession>A0A897NQ93</accession>
<keyword evidence="3" id="KW-0255">Endonuclease</keyword>
<dbReference type="Gene3D" id="2.70.180.20">
    <property type="match status" value="1"/>
</dbReference>
<dbReference type="InterPro" id="IPR049173">
    <property type="entry name" value="NucS_N_sf"/>
</dbReference>
<dbReference type="GO" id="GO:0005694">
    <property type="term" value="C:chromosome"/>
    <property type="evidence" value="ECO:0007669"/>
    <property type="project" value="InterPro"/>
</dbReference>
<dbReference type="AlphaFoldDB" id="A0A897NQ93"/>
<dbReference type="InterPro" id="IPR013498">
    <property type="entry name" value="Topo_IA_Znf"/>
</dbReference>
<proteinExistence type="predicted"/>
<name>A0A897NQ93_9EURY</name>
<feature type="domain" description="DNA topoisomerase type IA zn finger" evidence="1">
    <location>
        <begin position="198"/>
        <end position="226"/>
    </location>
</feature>
<gene>
    <name evidence="3" type="ORF">HSEST_0072</name>
</gene>
<evidence type="ECO:0000259" key="1">
    <source>
        <dbReference type="Pfam" id="PF01396"/>
    </source>
</evidence>
<reference evidence="3 4" key="1">
    <citation type="submission" date="2020-11" db="EMBL/GenBank/DDBJ databases">
        <title>Carbohydrate-dependent, anaerobic sulfur respiration: A novel catabolism in halophilic archaea.</title>
        <authorList>
            <person name="Sorokin D.Y."/>
            <person name="Messina E."/>
            <person name="Smedile F."/>
            <person name="La Cono V."/>
            <person name="Hallsworth J.E."/>
            <person name="Yakimov M.M."/>
        </authorList>
    </citation>
    <scope>NUCLEOTIDE SEQUENCE [LARGE SCALE GENOMIC DNA]</scope>
    <source>
        <strain evidence="3 4">HSR-Est</strain>
    </source>
</reference>
<protein>
    <submittedName>
        <fullName evidence="3">Topoisomerase DNA binding C4 zinc finger fused to uncharacterized N-terminal domain often associated with RecB-like endonuclease</fullName>
    </submittedName>
</protein>
<dbReference type="GO" id="GO:0003916">
    <property type="term" value="F:DNA topoisomerase activity"/>
    <property type="evidence" value="ECO:0007669"/>
    <property type="project" value="InterPro"/>
</dbReference>
<feature type="domain" description="Endonuclease NucS N-terminal PH-like" evidence="2">
    <location>
        <begin position="26"/>
        <end position="111"/>
    </location>
</feature>
<keyword evidence="4" id="KW-1185">Reference proteome</keyword>
<evidence type="ECO:0000313" key="3">
    <source>
        <dbReference type="EMBL" id="QSG13635.1"/>
    </source>
</evidence>
<dbReference type="InterPro" id="IPR048302">
    <property type="entry name" value="NucS_N"/>
</dbReference>
<organism evidence="3 4">
    <name type="scientific">Halapricum desulfuricans</name>
    <dbReference type="NCBI Taxonomy" id="2841257"/>
    <lineage>
        <taxon>Archaea</taxon>
        <taxon>Methanobacteriati</taxon>
        <taxon>Methanobacteriota</taxon>
        <taxon>Stenosarchaea group</taxon>
        <taxon>Halobacteria</taxon>
        <taxon>Halobacteriales</taxon>
        <taxon>Haloarculaceae</taxon>
        <taxon>Halapricum</taxon>
    </lineage>
</organism>
<dbReference type="Pfam" id="PF01396">
    <property type="entry name" value="Zn_ribbon_Top1"/>
    <property type="match status" value="1"/>
</dbReference>
<sequence>MAGEKSMAIPRGFKFEVDATRGMHDAITVTTGECTSTFDGNRVRAHRQRGRMTVLVKPDNTVLVHDADGYQPVAWLTRAESVTIETDRIEARDGDQHLRVDVHEEYARGQYPASAAGRPVGDCPDCAGTLVRTADGVSCTGCSVRFGLPGDATVIDERCDCGLPLMRVERGHVFEICLDRECESMDAVVKRAFDREWECPNCGGDLRILRRSGLLVGCENYPDCDTGFAFPSGTVVGECACGLPLFDTDGGRRCLDATCDTAELTPGGP</sequence>
<keyword evidence="3" id="KW-0378">Hydrolase</keyword>
<dbReference type="GO" id="GO:0006265">
    <property type="term" value="P:DNA topological change"/>
    <property type="evidence" value="ECO:0007669"/>
    <property type="project" value="InterPro"/>
</dbReference>
<dbReference type="Proteomes" id="UP000663292">
    <property type="component" value="Chromosome"/>
</dbReference>
<dbReference type="GO" id="GO:0004519">
    <property type="term" value="F:endonuclease activity"/>
    <property type="evidence" value="ECO:0007669"/>
    <property type="project" value="UniProtKB-KW"/>
</dbReference>